<dbReference type="AlphaFoldDB" id="A0A1Y1WI06"/>
<gene>
    <name evidence="1" type="ORF">DL89DRAFT_255318</name>
</gene>
<organism evidence="1 2">
    <name type="scientific">Linderina pennispora</name>
    <dbReference type="NCBI Taxonomy" id="61395"/>
    <lineage>
        <taxon>Eukaryota</taxon>
        <taxon>Fungi</taxon>
        <taxon>Fungi incertae sedis</taxon>
        <taxon>Zoopagomycota</taxon>
        <taxon>Kickxellomycotina</taxon>
        <taxon>Kickxellomycetes</taxon>
        <taxon>Kickxellales</taxon>
        <taxon>Kickxellaceae</taxon>
        <taxon>Linderina</taxon>
    </lineage>
</organism>
<dbReference type="GeneID" id="63801981"/>
<keyword evidence="2" id="KW-1185">Reference proteome</keyword>
<reference evidence="1 2" key="1">
    <citation type="submission" date="2016-07" db="EMBL/GenBank/DDBJ databases">
        <title>Pervasive Adenine N6-methylation of Active Genes in Fungi.</title>
        <authorList>
            <consortium name="DOE Joint Genome Institute"/>
            <person name="Mondo S.J."/>
            <person name="Dannebaum R.O."/>
            <person name="Kuo R.C."/>
            <person name="Labutti K."/>
            <person name="Haridas S."/>
            <person name="Kuo A."/>
            <person name="Salamov A."/>
            <person name="Ahrendt S.R."/>
            <person name="Lipzen A."/>
            <person name="Sullivan W."/>
            <person name="Andreopoulos W.B."/>
            <person name="Clum A."/>
            <person name="Lindquist E."/>
            <person name="Daum C."/>
            <person name="Ramamoorthy G.K."/>
            <person name="Gryganskyi A."/>
            <person name="Culley D."/>
            <person name="Magnuson J.K."/>
            <person name="James T.Y."/>
            <person name="O'Malley M.A."/>
            <person name="Stajich J.E."/>
            <person name="Spatafora J.W."/>
            <person name="Visel A."/>
            <person name="Grigoriev I.V."/>
        </authorList>
    </citation>
    <scope>NUCLEOTIDE SEQUENCE [LARGE SCALE GENOMIC DNA]</scope>
    <source>
        <strain evidence="1 2">ATCC 12442</strain>
    </source>
</reference>
<evidence type="ECO:0000313" key="2">
    <source>
        <dbReference type="Proteomes" id="UP000193922"/>
    </source>
</evidence>
<dbReference type="RefSeq" id="XP_040746541.1">
    <property type="nucleotide sequence ID" value="XM_040885333.1"/>
</dbReference>
<accession>A0A1Y1WI06</accession>
<protein>
    <submittedName>
        <fullName evidence="1">Uncharacterized protein</fullName>
    </submittedName>
</protein>
<comment type="caution">
    <text evidence="1">The sequence shown here is derived from an EMBL/GenBank/DDBJ whole genome shotgun (WGS) entry which is preliminary data.</text>
</comment>
<evidence type="ECO:0000313" key="1">
    <source>
        <dbReference type="EMBL" id="ORX73201.1"/>
    </source>
</evidence>
<sequence length="282" mass="31145">MATLHPLASSVSANPVLLSVISLTTDSSFAFSSGLGPPDRVYEGAKILTDALKMVFPNVGGVFLKYHIDGKLVLVGDTLRTSLHRHIESTPAAGLAQQSQLQGLHLSDDSNRRSSLEMVHRYAETIENVKLRKIALVLETRDGSPAIFRNLDSFHTAHRHRHFRIDSPSLSGSSDIVVFPVLRKLVCKINRPSHDDVVFCGNSRILEHVDVETDPTLAHIFDYIELMRLARLTFSAEHNVEQDKFRASMISSHGLGCYSATACCENTHRVLLGNSVCLHAKQ</sequence>
<dbReference type="EMBL" id="MCFD01000002">
    <property type="protein sequence ID" value="ORX73201.1"/>
    <property type="molecule type" value="Genomic_DNA"/>
</dbReference>
<dbReference type="Proteomes" id="UP000193922">
    <property type="component" value="Unassembled WGS sequence"/>
</dbReference>
<proteinExistence type="predicted"/>
<name>A0A1Y1WI06_9FUNG</name>